<evidence type="ECO:0000256" key="1">
    <source>
        <dbReference type="ARBA" id="ARBA00008348"/>
    </source>
</evidence>
<evidence type="ECO:0000313" key="4">
    <source>
        <dbReference type="EMBL" id="VFU16030.1"/>
    </source>
</evidence>
<keyword evidence="2 4" id="KW-0413">Isomerase</keyword>
<dbReference type="GO" id="GO:0003723">
    <property type="term" value="F:RNA binding"/>
    <property type="evidence" value="ECO:0007669"/>
    <property type="project" value="InterPro"/>
</dbReference>
<dbReference type="InterPro" id="IPR036986">
    <property type="entry name" value="S4_RNA-bd_sf"/>
</dbReference>
<dbReference type="GO" id="GO:0006364">
    <property type="term" value="P:rRNA processing"/>
    <property type="evidence" value="ECO:0007669"/>
    <property type="project" value="UniProtKB-ARBA"/>
</dbReference>
<protein>
    <submittedName>
        <fullName evidence="4">Uncharacterized RNA pseudouridine synthase aq_1464</fullName>
        <ecNumber evidence="4">5.4.99.-</ecNumber>
    </submittedName>
</protein>
<dbReference type="GO" id="GO:0009982">
    <property type="term" value="F:pseudouridine synthase activity"/>
    <property type="evidence" value="ECO:0007669"/>
    <property type="project" value="InterPro"/>
</dbReference>
<dbReference type="Gene3D" id="3.10.290.10">
    <property type="entry name" value="RNA-binding S4 domain"/>
    <property type="match status" value="1"/>
</dbReference>
<dbReference type="NCBIfam" id="TIGR00093">
    <property type="entry name" value="pseudouridine synthase"/>
    <property type="match status" value="1"/>
</dbReference>
<dbReference type="PROSITE" id="PS01149">
    <property type="entry name" value="PSI_RSU"/>
    <property type="match status" value="1"/>
</dbReference>
<dbReference type="InterPro" id="IPR020103">
    <property type="entry name" value="PsdUridine_synth_cat_dom_sf"/>
</dbReference>
<proteinExistence type="inferred from homology"/>
<dbReference type="PANTHER" id="PTHR47683">
    <property type="entry name" value="PSEUDOURIDINE SYNTHASE FAMILY PROTEIN-RELATED"/>
    <property type="match status" value="1"/>
</dbReference>
<dbReference type="EC" id="5.4.99.-" evidence="4"/>
<dbReference type="Gene3D" id="3.30.70.580">
    <property type="entry name" value="Pseudouridine synthase I, catalytic domain, N-terminal subdomain"/>
    <property type="match status" value="1"/>
</dbReference>
<dbReference type="PROSITE" id="PS50889">
    <property type="entry name" value="S4"/>
    <property type="match status" value="1"/>
</dbReference>
<evidence type="ECO:0000259" key="3">
    <source>
        <dbReference type="SMART" id="SM00363"/>
    </source>
</evidence>
<dbReference type="SUPFAM" id="SSF55174">
    <property type="entry name" value="Alpha-L RNA-binding motif"/>
    <property type="match status" value="1"/>
</dbReference>
<dbReference type="InterPro" id="IPR002942">
    <property type="entry name" value="S4_RNA-bd"/>
</dbReference>
<dbReference type="Pfam" id="PF00849">
    <property type="entry name" value="PseudoU_synth_2"/>
    <property type="match status" value="1"/>
</dbReference>
<dbReference type="Pfam" id="PF01479">
    <property type="entry name" value="S4"/>
    <property type="match status" value="1"/>
</dbReference>
<name>A0A485M1P5_9ZZZZ</name>
<comment type="similarity">
    <text evidence="1">Belongs to the pseudouridine synthase RsuA family.</text>
</comment>
<dbReference type="CDD" id="cd02870">
    <property type="entry name" value="PseudoU_synth_RsuA_like"/>
    <property type="match status" value="1"/>
</dbReference>
<dbReference type="SUPFAM" id="SSF55120">
    <property type="entry name" value="Pseudouridine synthase"/>
    <property type="match status" value="1"/>
</dbReference>
<dbReference type="CDD" id="cd00165">
    <property type="entry name" value="S4"/>
    <property type="match status" value="1"/>
</dbReference>
<evidence type="ECO:0000256" key="2">
    <source>
        <dbReference type="ARBA" id="ARBA00023235"/>
    </source>
</evidence>
<dbReference type="SMART" id="SM00363">
    <property type="entry name" value="S4"/>
    <property type="match status" value="1"/>
</dbReference>
<accession>A0A485M1P5</accession>
<dbReference type="InterPro" id="IPR000748">
    <property type="entry name" value="PsdUridine_synth_RsuA/RluB/E/F"/>
</dbReference>
<dbReference type="InterPro" id="IPR006145">
    <property type="entry name" value="PsdUridine_synth_RsuA/RluA"/>
</dbReference>
<dbReference type="EMBL" id="CAADRM010000114">
    <property type="protein sequence ID" value="VFU16030.1"/>
    <property type="molecule type" value="Genomic_DNA"/>
</dbReference>
<feature type="domain" description="RNA-binding S4" evidence="3">
    <location>
        <begin position="6"/>
        <end position="65"/>
    </location>
</feature>
<dbReference type="PANTHER" id="PTHR47683:SF2">
    <property type="entry name" value="RNA-BINDING S4 DOMAIN-CONTAINING PROTEIN"/>
    <property type="match status" value="1"/>
</dbReference>
<dbReference type="Gene3D" id="3.30.70.1560">
    <property type="entry name" value="Alpha-L RNA-binding motif"/>
    <property type="match status" value="1"/>
</dbReference>
<dbReference type="InterPro" id="IPR018496">
    <property type="entry name" value="PsdUridine_synth_RsuA/RluB_CS"/>
</dbReference>
<organism evidence="4">
    <name type="scientific">anaerobic digester metagenome</name>
    <dbReference type="NCBI Taxonomy" id="1263854"/>
    <lineage>
        <taxon>unclassified sequences</taxon>
        <taxon>metagenomes</taxon>
        <taxon>ecological metagenomes</taxon>
    </lineage>
</organism>
<gene>
    <name evidence="4" type="ORF">SCFA_50017</name>
</gene>
<sequence length="240" mass="26517">MPMGKVRINRYIASTGSISRRKADELILAGSVAINGKRAFLGETVDPARDRVTIDGKPVAPQQNHYLALYKPKNVVTTLHDPQGRPTVKDLIPRKYAGVFPVGRLDFDAEGLLLLTNDGKLAHMLHHPSFNIPKTYIVKVIPSVSADQIEKMRHGVELDGVPTRPADVGEVRRHSRGATLRIVLRQGLKNQIKRMAEALGLKVTSIKRVSVGPVSLKGITPGQIRELTPFEVKQIRKLLK</sequence>
<reference evidence="4" key="1">
    <citation type="submission" date="2019-03" db="EMBL/GenBank/DDBJ databases">
        <authorList>
            <person name="Hao L."/>
        </authorList>
    </citation>
    <scope>NUCLEOTIDE SEQUENCE</scope>
</reference>
<dbReference type="InterPro" id="IPR042092">
    <property type="entry name" value="PsdUridine_s_RsuA/RluB/E/F_cat"/>
</dbReference>
<dbReference type="InterPro" id="IPR020094">
    <property type="entry name" value="TruA/RsuA/RluB/E/F_N"/>
</dbReference>
<dbReference type="FunFam" id="3.10.290.10:FF:000003">
    <property type="entry name" value="Pseudouridine synthase"/>
    <property type="match status" value="1"/>
</dbReference>
<dbReference type="InterPro" id="IPR050343">
    <property type="entry name" value="RsuA_PseudoU_synthase"/>
</dbReference>
<dbReference type="GO" id="GO:0001522">
    <property type="term" value="P:pseudouridine synthesis"/>
    <property type="evidence" value="ECO:0007669"/>
    <property type="project" value="InterPro"/>
</dbReference>
<dbReference type="AlphaFoldDB" id="A0A485M1P5"/>